<dbReference type="PANTHER" id="PTHR44943">
    <property type="entry name" value="CELLULOSE SYNTHASE OPERON PROTEIN C"/>
    <property type="match status" value="1"/>
</dbReference>
<dbReference type="Pfam" id="PF00515">
    <property type="entry name" value="TPR_1"/>
    <property type="match status" value="2"/>
</dbReference>
<dbReference type="SUPFAM" id="SSF48452">
    <property type="entry name" value="TPR-like"/>
    <property type="match status" value="1"/>
</dbReference>
<dbReference type="InterPro" id="IPR013105">
    <property type="entry name" value="TPR_2"/>
</dbReference>
<accession>A0ABT3B6P4</accession>
<keyword evidence="5" id="KW-1185">Reference proteome</keyword>
<feature type="repeat" description="TPR" evidence="3">
    <location>
        <begin position="44"/>
        <end position="77"/>
    </location>
</feature>
<dbReference type="InterPro" id="IPR011990">
    <property type="entry name" value="TPR-like_helical_dom_sf"/>
</dbReference>
<protein>
    <submittedName>
        <fullName evidence="4">Tetratricopeptide repeat protein</fullName>
    </submittedName>
</protein>
<dbReference type="NCBIfam" id="NF047558">
    <property type="entry name" value="TPR_END_plus"/>
    <property type="match status" value="1"/>
</dbReference>
<dbReference type="PROSITE" id="PS50293">
    <property type="entry name" value="TPR_REGION"/>
    <property type="match status" value="2"/>
</dbReference>
<keyword evidence="2 3" id="KW-0802">TPR repeat</keyword>
<evidence type="ECO:0000313" key="5">
    <source>
        <dbReference type="Proteomes" id="UP001526143"/>
    </source>
</evidence>
<feature type="repeat" description="TPR" evidence="3">
    <location>
        <begin position="78"/>
        <end position="111"/>
    </location>
</feature>
<dbReference type="InterPro" id="IPR019734">
    <property type="entry name" value="TPR_rpt"/>
</dbReference>
<dbReference type="RefSeq" id="WP_263748758.1">
    <property type="nucleotide sequence ID" value="NZ_JAOWRF010000378.1"/>
</dbReference>
<evidence type="ECO:0000313" key="4">
    <source>
        <dbReference type="EMBL" id="MCV3217064.1"/>
    </source>
</evidence>
<keyword evidence="1" id="KW-0677">Repeat</keyword>
<evidence type="ECO:0000256" key="2">
    <source>
        <dbReference type="ARBA" id="ARBA00022803"/>
    </source>
</evidence>
<dbReference type="InterPro" id="IPR051685">
    <property type="entry name" value="Ycf3/AcsC/BcsC/TPR_MFPF"/>
</dbReference>
<dbReference type="SMART" id="SM00028">
    <property type="entry name" value="TPR"/>
    <property type="match status" value="3"/>
</dbReference>
<organism evidence="4 5">
    <name type="scientific">Plectonema radiosum NIES-515</name>
    <dbReference type="NCBI Taxonomy" id="2986073"/>
    <lineage>
        <taxon>Bacteria</taxon>
        <taxon>Bacillati</taxon>
        <taxon>Cyanobacteriota</taxon>
        <taxon>Cyanophyceae</taxon>
        <taxon>Oscillatoriophycideae</taxon>
        <taxon>Oscillatoriales</taxon>
        <taxon>Microcoleaceae</taxon>
        <taxon>Plectonema</taxon>
    </lineage>
</organism>
<feature type="repeat" description="TPR" evidence="3">
    <location>
        <begin position="10"/>
        <end position="43"/>
    </location>
</feature>
<dbReference type="Pfam" id="PF07719">
    <property type="entry name" value="TPR_2"/>
    <property type="match status" value="1"/>
</dbReference>
<comment type="caution">
    <text evidence="4">The sequence shown here is derived from an EMBL/GenBank/DDBJ whole genome shotgun (WGS) entry which is preliminary data.</text>
</comment>
<proteinExistence type="predicted"/>
<dbReference type="Gene3D" id="1.25.40.10">
    <property type="entry name" value="Tetratricopeptide repeat domain"/>
    <property type="match status" value="2"/>
</dbReference>
<dbReference type="EMBL" id="JAOWRF010000378">
    <property type="protein sequence ID" value="MCV3217064.1"/>
    <property type="molecule type" value="Genomic_DNA"/>
</dbReference>
<dbReference type="PANTHER" id="PTHR44943:SF8">
    <property type="entry name" value="TPR REPEAT-CONTAINING PROTEIN MJ0263"/>
    <property type="match status" value="1"/>
</dbReference>
<gene>
    <name evidence="4" type="ORF">OGM63_26750</name>
</gene>
<evidence type="ECO:0000256" key="3">
    <source>
        <dbReference type="PROSITE-ProRule" id="PRU00339"/>
    </source>
</evidence>
<evidence type="ECO:0000256" key="1">
    <source>
        <dbReference type="ARBA" id="ARBA00022737"/>
    </source>
</evidence>
<reference evidence="4 5" key="1">
    <citation type="submission" date="2022-10" db="EMBL/GenBank/DDBJ databases">
        <title>Identification of biosynthetic pathway for the production of the potent trypsin inhibitor radiosumin.</title>
        <authorList>
            <person name="Fewer D.P."/>
            <person name="Delbaje E."/>
            <person name="Ouyang X."/>
            <person name="Agostino P.D."/>
            <person name="Wahlsten M."/>
            <person name="Jokela J."/>
            <person name="Permi P."/>
            <person name="Haapaniemi E."/>
            <person name="Koistinen H."/>
        </authorList>
    </citation>
    <scope>NUCLEOTIDE SEQUENCE [LARGE SCALE GENOMIC DNA]</scope>
    <source>
        <strain evidence="4 5">NIES-515</strain>
    </source>
</reference>
<dbReference type="PROSITE" id="PS50005">
    <property type="entry name" value="TPR"/>
    <property type="match status" value="3"/>
</dbReference>
<name>A0ABT3B6P4_9CYAN</name>
<feature type="non-terminal residue" evidence="4">
    <location>
        <position position="1"/>
    </location>
</feature>
<dbReference type="Proteomes" id="UP001526143">
    <property type="component" value="Unassembled WGS sequence"/>
</dbReference>
<sequence>KALEFKPDKDEAWNNRGIALRNLGRLEEAIASYDKALEFKPDKDTAWYNRGNALRNLGRYEDAIASYDKALEFKPDKDEAFYNKACCYALQGNIEQAIENLQVAINLNPEECGEWAKTDSAFDSIREDKRFQVLIQKGSIPFLHVRSEGNEVEGSDRKISH</sequence>